<accession>A0AAV5IW20</accession>
<comment type="caution">
    <text evidence="1">The sequence shown here is derived from an EMBL/GenBank/DDBJ whole genome shotgun (WGS) entry which is preliminary data.</text>
</comment>
<evidence type="ECO:0000313" key="2">
    <source>
        <dbReference type="Proteomes" id="UP001054252"/>
    </source>
</evidence>
<keyword evidence="2" id="KW-1185">Reference proteome</keyword>
<gene>
    <name evidence="1" type="ORF">SLEP1_g17981</name>
</gene>
<sequence>MAETTTDIHKSNGPILILSLTPSCTGLHFQHYMAN</sequence>
<evidence type="ECO:0000313" key="1">
    <source>
        <dbReference type="EMBL" id="GKV06047.1"/>
    </source>
</evidence>
<proteinExistence type="predicted"/>
<name>A0AAV5IW20_9ROSI</name>
<organism evidence="1 2">
    <name type="scientific">Rubroshorea leprosula</name>
    <dbReference type="NCBI Taxonomy" id="152421"/>
    <lineage>
        <taxon>Eukaryota</taxon>
        <taxon>Viridiplantae</taxon>
        <taxon>Streptophyta</taxon>
        <taxon>Embryophyta</taxon>
        <taxon>Tracheophyta</taxon>
        <taxon>Spermatophyta</taxon>
        <taxon>Magnoliopsida</taxon>
        <taxon>eudicotyledons</taxon>
        <taxon>Gunneridae</taxon>
        <taxon>Pentapetalae</taxon>
        <taxon>rosids</taxon>
        <taxon>malvids</taxon>
        <taxon>Malvales</taxon>
        <taxon>Dipterocarpaceae</taxon>
        <taxon>Rubroshorea</taxon>
    </lineage>
</organism>
<dbReference type="Proteomes" id="UP001054252">
    <property type="component" value="Unassembled WGS sequence"/>
</dbReference>
<reference evidence="1 2" key="1">
    <citation type="journal article" date="2021" name="Commun. Biol.">
        <title>The genome of Shorea leprosula (Dipterocarpaceae) highlights the ecological relevance of drought in aseasonal tropical rainforests.</title>
        <authorList>
            <person name="Ng K.K.S."/>
            <person name="Kobayashi M.J."/>
            <person name="Fawcett J.A."/>
            <person name="Hatakeyama M."/>
            <person name="Paape T."/>
            <person name="Ng C.H."/>
            <person name="Ang C.C."/>
            <person name="Tnah L.H."/>
            <person name="Lee C.T."/>
            <person name="Nishiyama T."/>
            <person name="Sese J."/>
            <person name="O'Brien M.J."/>
            <person name="Copetti D."/>
            <person name="Mohd Noor M.I."/>
            <person name="Ong R.C."/>
            <person name="Putra M."/>
            <person name="Sireger I.Z."/>
            <person name="Indrioko S."/>
            <person name="Kosugi Y."/>
            <person name="Izuno A."/>
            <person name="Isagi Y."/>
            <person name="Lee S.L."/>
            <person name="Shimizu K.K."/>
        </authorList>
    </citation>
    <scope>NUCLEOTIDE SEQUENCE [LARGE SCALE GENOMIC DNA]</scope>
    <source>
        <strain evidence="1">214</strain>
    </source>
</reference>
<dbReference type="EMBL" id="BPVZ01000024">
    <property type="protein sequence ID" value="GKV06047.1"/>
    <property type="molecule type" value="Genomic_DNA"/>
</dbReference>
<dbReference type="AlphaFoldDB" id="A0AAV5IW20"/>
<protein>
    <submittedName>
        <fullName evidence="1">Uncharacterized protein</fullName>
    </submittedName>
</protein>